<dbReference type="Gene3D" id="3.30.300.180">
    <property type="match status" value="1"/>
</dbReference>
<feature type="compositionally biased region" description="Low complexity" evidence="1">
    <location>
        <begin position="70"/>
        <end position="81"/>
    </location>
</feature>
<dbReference type="Pfam" id="PF11638">
    <property type="entry name" value="DnaA_N"/>
    <property type="match status" value="1"/>
</dbReference>
<dbReference type="InterPro" id="IPR038454">
    <property type="entry name" value="DnaA_N_sf"/>
</dbReference>
<organism evidence="3">
    <name type="scientific">marine sediment metagenome</name>
    <dbReference type="NCBI Taxonomy" id="412755"/>
    <lineage>
        <taxon>unclassified sequences</taxon>
        <taxon>metagenomes</taxon>
        <taxon>ecological metagenomes</taxon>
    </lineage>
</organism>
<dbReference type="AlphaFoldDB" id="X1CEH7"/>
<evidence type="ECO:0000259" key="2">
    <source>
        <dbReference type="Pfam" id="PF11638"/>
    </source>
</evidence>
<accession>X1CEH7</accession>
<feature type="compositionally biased region" description="Basic and acidic residues" evidence="1">
    <location>
        <begin position="34"/>
        <end position="55"/>
    </location>
</feature>
<feature type="domain" description="DnaA N-terminal" evidence="2">
    <location>
        <begin position="92"/>
        <end position="147"/>
    </location>
</feature>
<sequence length="156" mass="17699">PLIPARQFKYKTKNNTKWYRIDYDKLNEDCENFHSDSLEGHGDGEKSSSDGEKSNGHSTKNSQCLRLNFEQTTQETTQETTQKTITEDIQYIWQETLVHLKEQISPSNFKTWFASTAPVSFAGDTFVVSAKNEFTADHLNKTMRGLIEGVLTGIVG</sequence>
<feature type="region of interest" description="Disordered" evidence="1">
    <location>
        <begin position="34"/>
        <end position="81"/>
    </location>
</feature>
<dbReference type="EMBL" id="BART01037329">
    <property type="protein sequence ID" value="GAH06731.1"/>
    <property type="molecule type" value="Genomic_DNA"/>
</dbReference>
<name>X1CEH7_9ZZZZ</name>
<proteinExistence type="predicted"/>
<feature type="non-terminal residue" evidence="3">
    <location>
        <position position="156"/>
    </location>
</feature>
<feature type="compositionally biased region" description="Polar residues" evidence="1">
    <location>
        <begin position="56"/>
        <end position="65"/>
    </location>
</feature>
<reference evidence="3" key="1">
    <citation type="journal article" date="2014" name="Front. Microbiol.">
        <title>High frequency of phylogenetically diverse reductive dehalogenase-homologous genes in deep subseafloor sedimentary metagenomes.</title>
        <authorList>
            <person name="Kawai M."/>
            <person name="Futagami T."/>
            <person name="Toyoda A."/>
            <person name="Takaki Y."/>
            <person name="Nishi S."/>
            <person name="Hori S."/>
            <person name="Arai W."/>
            <person name="Tsubouchi T."/>
            <person name="Morono Y."/>
            <person name="Uchiyama I."/>
            <person name="Ito T."/>
            <person name="Fujiyama A."/>
            <person name="Inagaki F."/>
            <person name="Takami H."/>
        </authorList>
    </citation>
    <scope>NUCLEOTIDE SEQUENCE</scope>
    <source>
        <strain evidence="3">Expedition CK06-06</strain>
    </source>
</reference>
<dbReference type="InterPro" id="IPR024633">
    <property type="entry name" value="DnaA_N_dom"/>
</dbReference>
<feature type="non-terminal residue" evidence="3">
    <location>
        <position position="1"/>
    </location>
</feature>
<evidence type="ECO:0000256" key="1">
    <source>
        <dbReference type="SAM" id="MobiDB-lite"/>
    </source>
</evidence>
<comment type="caution">
    <text evidence="3">The sequence shown here is derived from an EMBL/GenBank/DDBJ whole genome shotgun (WGS) entry which is preliminary data.</text>
</comment>
<gene>
    <name evidence="3" type="ORF">S01H4_62509</name>
</gene>
<evidence type="ECO:0000313" key="3">
    <source>
        <dbReference type="EMBL" id="GAH06731.1"/>
    </source>
</evidence>
<protein>
    <recommendedName>
        <fullName evidence="2">DnaA N-terminal domain-containing protein</fullName>
    </recommendedName>
</protein>